<proteinExistence type="predicted"/>
<feature type="transmembrane region" description="Helical" evidence="8">
    <location>
        <begin position="319"/>
        <end position="336"/>
    </location>
</feature>
<keyword evidence="2" id="KW-1003">Cell membrane</keyword>
<feature type="transmembrane region" description="Helical" evidence="8">
    <location>
        <begin position="343"/>
        <end position="362"/>
    </location>
</feature>
<feature type="transmembrane region" description="Helical" evidence="8">
    <location>
        <begin position="154"/>
        <end position="172"/>
    </location>
</feature>
<gene>
    <name evidence="9" type="ORF">UV68_C0003G0016</name>
</gene>
<dbReference type="InterPro" id="IPR050297">
    <property type="entry name" value="LipidA_mod_glycosyltrf_83"/>
</dbReference>
<dbReference type="AlphaFoldDB" id="A0A0G1G721"/>
<evidence type="ECO:0000256" key="4">
    <source>
        <dbReference type="ARBA" id="ARBA00022679"/>
    </source>
</evidence>
<evidence type="ECO:0008006" key="11">
    <source>
        <dbReference type="Google" id="ProtNLM"/>
    </source>
</evidence>
<evidence type="ECO:0000256" key="6">
    <source>
        <dbReference type="ARBA" id="ARBA00022989"/>
    </source>
</evidence>
<feature type="transmembrane region" description="Helical" evidence="8">
    <location>
        <begin position="70"/>
        <end position="92"/>
    </location>
</feature>
<keyword evidence="6 8" id="KW-1133">Transmembrane helix</keyword>
<keyword evidence="5 8" id="KW-0812">Transmembrane</keyword>
<keyword evidence="3" id="KW-0328">Glycosyltransferase</keyword>
<feature type="transmembrane region" description="Helical" evidence="8">
    <location>
        <begin position="5"/>
        <end position="22"/>
    </location>
</feature>
<protein>
    <recommendedName>
        <fullName evidence="11">Glycosyltransferase RgtA/B/C/D-like domain-containing protein</fullName>
    </recommendedName>
</protein>
<dbReference type="GO" id="GO:0016763">
    <property type="term" value="F:pentosyltransferase activity"/>
    <property type="evidence" value="ECO:0007669"/>
    <property type="project" value="TreeGrafter"/>
</dbReference>
<reference evidence="9 10" key="1">
    <citation type="journal article" date="2015" name="Nature">
        <title>rRNA introns, odd ribosomes, and small enigmatic genomes across a large radiation of phyla.</title>
        <authorList>
            <person name="Brown C.T."/>
            <person name="Hug L.A."/>
            <person name="Thomas B.C."/>
            <person name="Sharon I."/>
            <person name="Castelle C.J."/>
            <person name="Singh A."/>
            <person name="Wilkins M.J."/>
            <person name="Williams K.H."/>
            <person name="Banfield J.F."/>
        </authorList>
    </citation>
    <scope>NUCLEOTIDE SEQUENCE [LARGE SCALE GENOMIC DNA]</scope>
</reference>
<comment type="subcellular location">
    <subcellularLocation>
        <location evidence="1">Cell membrane</location>
        <topology evidence="1">Multi-pass membrane protein</topology>
    </subcellularLocation>
</comment>
<feature type="transmembrane region" description="Helical" evidence="8">
    <location>
        <begin position="399"/>
        <end position="416"/>
    </location>
</feature>
<feature type="transmembrane region" description="Helical" evidence="8">
    <location>
        <begin position="374"/>
        <end position="392"/>
    </location>
</feature>
<feature type="transmembrane region" description="Helical" evidence="8">
    <location>
        <begin position="99"/>
        <end position="121"/>
    </location>
</feature>
<keyword evidence="4" id="KW-0808">Transferase</keyword>
<evidence type="ECO:0000256" key="8">
    <source>
        <dbReference type="SAM" id="Phobius"/>
    </source>
</evidence>
<evidence type="ECO:0000313" key="10">
    <source>
        <dbReference type="Proteomes" id="UP000033980"/>
    </source>
</evidence>
<dbReference type="GO" id="GO:0009103">
    <property type="term" value="P:lipopolysaccharide biosynthetic process"/>
    <property type="evidence" value="ECO:0007669"/>
    <property type="project" value="UniProtKB-ARBA"/>
</dbReference>
<feature type="transmembrane region" description="Helical" evidence="8">
    <location>
        <begin position="127"/>
        <end position="147"/>
    </location>
</feature>
<evidence type="ECO:0000256" key="1">
    <source>
        <dbReference type="ARBA" id="ARBA00004651"/>
    </source>
</evidence>
<feature type="transmembrane region" description="Helical" evidence="8">
    <location>
        <begin position="220"/>
        <end position="239"/>
    </location>
</feature>
<comment type="caution">
    <text evidence="9">The sequence shown here is derived from an EMBL/GenBank/DDBJ whole genome shotgun (WGS) entry which is preliminary data.</text>
</comment>
<sequence length="561" mass="63622">MKKTLLYILLITLFGGFLRFFLLDKFPVSPNWDEISHGYNAYSILLTGKDEWGVKFPLIFRAFGDYKLPLYIYLSVIPVWLFGLTTFSLRFISALAGTLAIPGIFLLTRELFSSSVIANFLPKQKHFLNLPLLSAFFLALLPWHFFISRPALEANLALTLIIFATYFLLTGLKKSVLFIPSAFLFGLSLHTYNTARVFVPVLLLAFIVIYWKKIKITRTLLFSIFILGAFASIVAYQIFAGTGTARYGKLNIITESTAYTLGQKRIESGLPPLVAKFVYNRPVYFVQTFINNYFGYFTTDFFNQSRGAQFQFAIPGRNLLGFPVMVLFIAGLFFIIKNPGEKSHQLILSWFLLSPIASALTVDPPQALRPNPMIPAMVIIGGLGLLFLQTKLSATTGKILTAVIFLLTIGNFAIYANDYFVTYAKSYSKSWQYGYREVLDFLNTQKQYPKFFISKFYGEPHIFYAFYNRIHPQVLQPGGDNIRFGKSDWFWTDKVGDYYFVNDWQIPVEQFTSLTLESGDIMPTSKSLLVASPDRIPAGANVLKTINFLDGSVAFKIIELP</sequence>
<organism evidence="9 10">
    <name type="scientific">Candidatus Collierbacteria bacterium GW2011_GWC2_43_12</name>
    <dbReference type="NCBI Taxonomy" id="1618390"/>
    <lineage>
        <taxon>Bacteria</taxon>
        <taxon>Candidatus Collieribacteriota</taxon>
    </lineage>
</organism>
<dbReference type="GO" id="GO:0005886">
    <property type="term" value="C:plasma membrane"/>
    <property type="evidence" value="ECO:0007669"/>
    <property type="project" value="UniProtKB-SubCell"/>
</dbReference>
<feature type="transmembrane region" description="Helical" evidence="8">
    <location>
        <begin position="192"/>
        <end position="211"/>
    </location>
</feature>
<dbReference type="PANTHER" id="PTHR33908">
    <property type="entry name" value="MANNOSYLTRANSFERASE YKCB-RELATED"/>
    <property type="match status" value="1"/>
</dbReference>
<evidence type="ECO:0000256" key="5">
    <source>
        <dbReference type="ARBA" id="ARBA00022692"/>
    </source>
</evidence>
<keyword evidence="7 8" id="KW-0472">Membrane</keyword>
<accession>A0A0G1G721</accession>
<dbReference type="EMBL" id="LCFK01000003">
    <property type="protein sequence ID" value="KKS94778.1"/>
    <property type="molecule type" value="Genomic_DNA"/>
</dbReference>
<dbReference type="Proteomes" id="UP000033980">
    <property type="component" value="Unassembled WGS sequence"/>
</dbReference>
<evidence type="ECO:0000313" key="9">
    <source>
        <dbReference type="EMBL" id="KKS94778.1"/>
    </source>
</evidence>
<evidence type="ECO:0000256" key="2">
    <source>
        <dbReference type="ARBA" id="ARBA00022475"/>
    </source>
</evidence>
<evidence type="ECO:0000256" key="7">
    <source>
        <dbReference type="ARBA" id="ARBA00023136"/>
    </source>
</evidence>
<dbReference type="PANTHER" id="PTHR33908:SF11">
    <property type="entry name" value="MEMBRANE PROTEIN"/>
    <property type="match status" value="1"/>
</dbReference>
<name>A0A0G1G721_9BACT</name>
<evidence type="ECO:0000256" key="3">
    <source>
        <dbReference type="ARBA" id="ARBA00022676"/>
    </source>
</evidence>